<dbReference type="AlphaFoldDB" id="A0AAE3JH70"/>
<sequence length="205" mass="22932">MDKKALYNLSYGVFMLSTKVGEKVNGCITNTCMQVAANPVRIAISVLNTNLTCEMLRESGVFALSILDEECMYETIRHFGMQSGRDVDKFGNMTIQKDSNGIPYLGWHTCAVISAKVVSSEDLGTHTLFIAEVTDAMKLNDHAPLTYADYQNRVKPKAEPKQAERPIIGWRCKICKFVYEESELPEDFTCPLCGHGPEDFEPIYG</sequence>
<comment type="cofactor">
    <cofactor evidence="2">
        <name>Fe(3+)</name>
        <dbReference type="ChEBI" id="CHEBI:29034"/>
    </cofactor>
</comment>
<dbReference type="InterPro" id="IPR024934">
    <property type="entry name" value="Rubredoxin-like_dom"/>
</dbReference>
<dbReference type="GO" id="GO:0016646">
    <property type="term" value="F:oxidoreductase activity, acting on the CH-NH group of donors, NAD or NADP as acceptor"/>
    <property type="evidence" value="ECO:0007669"/>
    <property type="project" value="UniProtKB-ARBA"/>
</dbReference>
<dbReference type="Gene3D" id="2.30.110.10">
    <property type="entry name" value="Electron Transport, Fmn-binding Protein, Chain A"/>
    <property type="match status" value="1"/>
</dbReference>
<dbReference type="GO" id="GO:0010181">
    <property type="term" value="F:FMN binding"/>
    <property type="evidence" value="ECO:0007669"/>
    <property type="project" value="InterPro"/>
</dbReference>
<gene>
    <name evidence="6" type="ORF">LKD81_17720</name>
</gene>
<dbReference type="RefSeq" id="WP_308455176.1">
    <property type="nucleotide sequence ID" value="NZ_JAJEQR010000101.1"/>
</dbReference>
<dbReference type="EMBL" id="JAJEQR010000101">
    <property type="protein sequence ID" value="MCC2232792.1"/>
    <property type="molecule type" value="Genomic_DNA"/>
</dbReference>
<dbReference type="SUPFAM" id="SSF57802">
    <property type="entry name" value="Rubredoxin-like"/>
    <property type="match status" value="1"/>
</dbReference>
<name>A0AAE3JH70_9FIRM</name>
<dbReference type="SMART" id="SM00903">
    <property type="entry name" value="Flavin_Reduct"/>
    <property type="match status" value="1"/>
</dbReference>
<comment type="similarity">
    <text evidence="4">Belongs to the flavoredoxin family.</text>
</comment>
<keyword evidence="7" id="KW-1185">Reference proteome</keyword>
<evidence type="ECO:0000313" key="7">
    <source>
        <dbReference type="Proteomes" id="UP001198182"/>
    </source>
</evidence>
<dbReference type="GO" id="GO:0005506">
    <property type="term" value="F:iron ion binding"/>
    <property type="evidence" value="ECO:0007669"/>
    <property type="project" value="InterPro"/>
</dbReference>
<evidence type="ECO:0000256" key="4">
    <source>
        <dbReference type="ARBA" id="ARBA00038054"/>
    </source>
</evidence>
<dbReference type="SUPFAM" id="SSF50475">
    <property type="entry name" value="FMN-binding split barrel"/>
    <property type="match status" value="1"/>
</dbReference>
<evidence type="ECO:0000256" key="3">
    <source>
        <dbReference type="ARBA" id="ARBA00022630"/>
    </source>
</evidence>
<dbReference type="PANTHER" id="PTHR43567:SF1">
    <property type="entry name" value="FLAVOREDOXIN"/>
    <property type="match status" value="1"/>
</dbReference>
<keyword evidence="3" id="KW-0285">Flavoprotein</keyword>
<evidence type="ECO:0000256" key="2">
    <source>
        <dbReference type="ARBA" id="ARBA00001965"/>
    </source>
</evidence>
<dbReference type="InterPro" id="IPR002563">
    <property type="entry name" value="Flavin_Rdtase-like_dom"/>
</dbReference>
<organism evidence="6 7">
    <name type="scientific">Hominifimenecus microfluidus</name>
    <dbReference type="NCBI Taxonomy" id="2885348"/>
    <lineage>
        <taxon>Bacteria</taxon>
        <taxon>Bacillati</taxon>
        <taxon>Bacillota</taxon>
        <taxon>Clostridia</taxon>
        <taxon>Lachnospirales</taxon>
        <taxon>Lachnospiraceae</taxon>
        <taxon>Hominifimenecus</taxon>
    </lineage>
</organism>
<dbReference type="InterPro" id="IPR012349">
    <property type="entry name" value="Split_barrel_FMN-bd"/>
</dbReference>
<dbReference type="PANTHER" id="PTHR43567">
    <property type="entry name" value="FLAVOREDOXIN-RELATED-RELATED"/>
    <property type="match status" value="1"/>
</dbReference>
<evidence type="ECO:0000259" key="5">
    <source>
        <dbReference type="PROSITE" id="PS50903"/>
    </source>
</evidence>
<dbReference type="PROSITE" id="PS50903">
    <property type="entry name" value="RUBREDOXIN_LIKE"/>
    <property type="match status" value="1"/>
</dbReference>
<dbReference type="InterPro" id="IPR048574">
    <property type="entry name" value="RUBY_RBDX"/>
</dbReference>
<dbReference type="InterPro" id="IPR052174">
    <property type="entry name" value="Flavoredoxin"/>
</dbReference>
<dbReference type="Gene3D" id="2.20.28.10">
    <property type="match status" value="1"/>
</dbReference>
<feature type="domain" description="Rubredoxin-like" evidence="5">
    <location>
        <begin position="167"/>
        <end position="203"/>
    </location>
</feature>
<evidence type="ECO:0000256" key="1">
    <source>
        <dbReference type="ARBA" id="ARBA00001917"/>
    </source>
</evidence>
<protein>
    <submittedName>
        <fullName evidence="6">Flavin reductase</fullName>
    </submittedName>
</protein>
<proteinExistence type="inferred from homology"/>
<dbReference type="Pfam" id="PF01613">
    <property type="entry name" value="Flavin_Reduct"/>
    <property type="match status" value="1"/>
</dbReference>
<dbReference type="Proteomes" id="UP001198182">
    <property type="component" value="Unassembled WGS sequence"/>
</dbReference>
<comment type="caution">
    <text evidence="6">The sequence shown here is derived from an EMBL/GenBank/DDBJ whole genome shotgun (WGS) entry which is preliminary data.</text>
</comment>
<comment type="cofactor">
    <cofactor evidence="1">
        <name>FMN</name>
        <dbReference type="ChEBI" id="CHEBI:58210"/>
    </cofactor>
</comment>
<evidence type="ECO:0000313" key="6">
    <source>
        <dbReference type="EMBL" id="MCC2232792.1"/>
    </source>
</evidence>
<dbReference type="Pfam" id="PF21349">
    <property type="entry name" value="RUBY_RBDX"/>
    <property type="match status" value="1"/>
</dbReference>
<accession>A0AAE3JH70</accession>
<reference evidence="6" key="1">
    <citation type="submission" date="2021-10" db="EMBL/GenBank/DDBJ databases">
        <title>Anaerobic single-cell dispensing facilitates the cultivation of human gut bacteria.</title>
        <authorList>
            <person name="Afrizal A."/>
        </authorList>
    </citation>
    <scope>NUCLEOTIDE SEQUENCE</scope>
    <source>
        <strain evidence="6">CLA-AA-H215</strain>
    </source>
</reference>